<dbReference type="GO" id="GO:0003700">
    <property type="term" value="F:DNA-binding transcription factor activity"/>
    <property type="evidence" value="ECO:0007669"/>
    <property type="project" value="InterPro"/>
</dbReference>
<keyword evidence="3 4" id="KW-0804">Transcription</keyword>
<dbReference type="InterPro" id="IPR052362">
    <property type="entry name" value="HTH-GbsR_regulator"/>
</dbReference>
<sequence length="168" mass="19292">MNLVEGKEQFIQAWGTLGSKWGINRTMAQVHALLMISPDPLSTEDIMQELNISRGNANMNVRDLIDWGLVEKVHKSGDRKEYFWAEKDIWKVTTQVAKERKKRELEPVLKVLDQLSNVKGDRNDKNVKAFVEGISGIKRMATNADKTLETMIKAEENWFFGAILKLFK</sequence>
<dbReference type="Pfam" id="PF12802">
    <property type="entry name" value="MarR_2"/>
    <property type="match status" value="1"/>
</dbReference>
<dbReference type="InterPro" id="IPR036390">
    <property type="entry name" value="WH_DNA-bd_sf"/>
</dbReference>
<dbReference type="InterPro" id="IPR000835">
    <property type="entry name" value="HTH_MarR-typ"/>
</dbReference>
<dbReference type="SUPFAM" id="SSF46785">
    <property type="entry name" value="Winged helix' DNA-binding domain"/>
    <property type="match status" value="1"/>
</dbReference>
<evidence type="ECO:0000259" key="5">
    <source>
        <dbReference type="Pfam" id="PF12802"/>
    </source>
</evidence>
<evidence type="ECO:0000313" key="7">
    <source>
        <dbReference type="Proteomes" id="UP001155182"/>
    </source>
</evidence>
<evidence type="ECO:0000256" key="2">
    <source>
        <dbReference type="ARBA" id="ARBA00023125"/>
    </source>
</evidence>
<dbReference type="PANTHER" id="PTHR38465">
    <property type="entry name" value="HTH-TYPE TRANSCRIPTIONAL REGULATOR MJ1563-RELATED"/>
    <property type="match status" value="1"/>
</dbReference>
<accession>A0A9X2F6H0</accession>
<dbReference type="EMBL" id="JAMWYS010000028">
    <property type="protein sequence ID" value="MCO4292773.1"/>
    <property type="molecule type" value="Genomic_DNA"/>
</dbReference>
<dbReference type="Proteomes" id="UP001155182">
    <property type="component" value="Unassembled WGS sequence"/>
</dbReference>
<feature type="domain" description="HTH marR-type" evidence="5">
    <location>
        <begin position="22"/>
        <end position="80"/>
    </location>
</feature>
<evidence type="ECO:0000256" key="3">
    <source>
        <dbReference type="ARBA" id="ARBA00023163"/>
    </source>
</evidence>
<evidence type="ECO:0000313" key="6">
    <source>
        <dbReference type="EMBL" id="MCO4292773.1"/>
    </source>
</evidence>
<dbReference type="AlphaFoldDB" id="A0A9X2F6H0"/>
<keyword evidence="2 4" id="KW-0238">DNA-binding</keyword>
<comment type="similarity">
    <text evidence="4">Belongs to the GbsR family.</text>
</comment>
<gene>
    <name evidence="6" type="ORF">NF867_07860</name>
</gene>
<keyword evidence="7" id="KW-1185">Reference proteome</keyword>
<proteinExistence type="inferred from homology"/>
<evidence type="ECO:0000256" key="1">
    <source>
        <dbReference type="ARBA" id="ARBA00023015"/>
    </source>
</evidence>
<dbReference type="Gene3D" id="1.10.10.10">
    <property type="entry name" value="Winged helix-like DNA-binding domain superfamily/Winged helix DNA-binding domain"/>
    <property type="match status" value="1"/>
</dbReference>
<dbReference type="GO" id="GO:0003677">
    <property type="term" value="F:DNA binding"/>
    <property type="evidence" value="ECO:0007669"/>
    <property type="project" value="UniProtKB-UniRule"/>
</dbReference>
<comment type="caution">
    <text evidence="6">The sequence shown here is derived from an EMBL/GenBank/DDBJ whole genome shotgun (WGS) entry which is preliminary data.</text>
</comment>
<reference evidence="6" key="1">
    <citation type="submission" date="2022-06" db="EMBL/GenBank/DDBJ databases">
        <title>Solitalea sp. MAHUQ-68 isolated from rhizospheric soil.</title>
        <authorList>
            <person name="Huq M.A."/>
        </authorList>
    </citation>
    <scope>NUCLEOTIDE SEQUENCE</scope>
    <source>
        <strain evidence="6">MAHUQ-68</strain>
    </source>
</reference>
<dbReference type="CDD" id="cd00090">
    <property type="entry name" value="HTH_ARSR"/>
    <property type="match status" value="1"/>
</dbReference>
<keyword evidence="1 4" id="KW-0805">Transcription regulation</keyword>
<protein>
    <recommendedName>
        <fullName evidence="4">HTH-type transcriptional regulator</fullName>
    </recommendedName>
</protein>
<dbReference type="InterPro" id="IPR011991">
    <property type="entry name" value="ArsR-like_HTH"/>
</dbReference>
<dbReference type="InterPro" id="IPR026282">
    <property type="entry name" value="MJ1563"/>
</dbReference>
<dbReference type="PIRSF" id="PIRSF006707">
    <property type="entry name" value="MJ1563"/>
    <property type="match status" value="1"/>
</dbReference>
<organism evidence="6 7">
    <name type="scientific">Solitalea agri</name>
    <dbReference type="NCBI Taxonomy" id="2953739"/>
    <lineage>
        <taxon>Bacteria</taxon>
        <taxon>Pseudomonadati</taxon>
        <taxon>Bacteroidota</taxon>
        <taxon>Sphingobacteriia</taxon>
        <taxon>Sphingobacteriales</taxon>
        <taxon>Sphingobacteriaceae</taxon>
        <taxon>Solitalea</taxon>
    </lineage>
</organism>
<dbReference type="InterPro" id="IPR036388">
    <property type="entry name" value="WH-like_DNA-bd_sf"/>
</dbReference>
<dbReference type="PANTHER" id="PTHR38465:SF1">
    <property type="entry name" value="HTH-TYPE TRANSCRIPTIONAL REGULATOR MJ1563-RELATED"/>
    <property type="match status" value="1"/>
</dbReference>
<evidence type="ECO:0000256" key="4">
    <source>
        <dbReference type="PIRNR" id="PIRNR006707"/>
    </source>
</evidence>
<dbReference type="RefSeq" id="WP_252587265.1">
    <property type="nucleotide sequence ID" value="NZ_JAMWYS010000028.1"/>
</dbReference>
<name>A0A9X2F6H0_9SPHI</name>